<dbReference type="AlphaFoldDB" id="A0A7G9G5H3"/>
<comment type="subunit">
    <text evidence="3 7">Homodimer.</text>
</comment>
<keyword evidence="11" id="KW-1185">Reference proteome</keyword>
<dbReference type="GO" id="GO:0045936">
    <property type="term" value="P:negative regulation of phosphate metabolic process"/>
    <property type="evidence" value="ECO:0007669"/>
    <property type="project" value="InterPro"/>
</dbReference>
<feature type="domain" description="PhoU" evidence="9">
    <location>
        <begin position="122"/>
        <end position="207"/>
    </location>
</feature>
<dbReference type="InterPro" id="IPR026022">
    <property type="entry name" value="PhoU_dom"/>
</dbReference>
<evidence type="ECO:0000313" key="10">
    <source>
        <dbReference type="EMBL" id="QNM06055.1"/>
    </source>
</evidence>
<accession>A0A7G9G5H3</accession>
<comment type="similarity">
    <text evidence="2 7">Belongs to the PhoU family.</text>
</comment>
<sequence length="221" mass="25265">MTTRVNFQLELEALDEALEEMADMVENNIEKSLASFEKRNVELAREIVQGDRAVDDMQRSIEARCLSLMLHQQPVVARDLRMVSSALKIVTDLERIGDHAQDIAELVLRISDANVMENVGHIVEMASKAKLMMKNGIRAYTTRNTELAYQVIDADDEVDDLFNEVKEEISKLLQEKREPVDDCVDILMIAKYLERIADHAVNICEWTEFNETGTVQNIRLL</sequence>
<protein>
    <recommendedName>
        <fullName evidence="7">Phosphate-specific transport system accessory protein PhoU</fullName>
    </recommendedName>
</protein>
<dbReference type="Proteomes" id="UP000515823">
    <property type="component" value="Chromosome"/>
</dbReference>
<evidence type="ECO:0000256" key="5">
    <source>
        <dbReference type="ARBA" id="ARBA00022490"/>
    </source>
</evidence>
<dbReference type="InterPro" id="IPR028366">
    <property type="entry name" value="PhoU"/>
</dbReference>
<dbReference type="PANTHER" id="PTHR42930:SF3">
    <property type="entry name" value="PHOSPHATE-SPECIFIC TRANSPORT SYSTEM ACCESSORY PROTEIN PHOU"/>
    <property type="match status" value="1"/>
</dbReference>
<keyword evidence="4 7" id="KW-0813">Transport</keyword>
<organism evidence="10 11">
    <name type="scientific">Qiania dongpingensis</name>
    <dbReference type="NCBI Taxonomy" id="2763669"/>
    <lineage>
        <taxon>Bacteria</taxon>
        <taxon>Bacillati</taxon>
        <taxon>Bacillota</taxon>
        <taxon>Clostridia</taxon>
        <taxon>Lachnospirales</taxon>
        <taxon>Lachnospiraceae</taxon>
        <taxon>Qiania</taxon>
    </lineage>
</organism>
<dbReference type="SUPFAM" id="SSF109755">
    <property type="entry name" value="PhoU-like"/>
    <property type="match status" value="1"/>
</dbReference>
<dbReference type="NCBIfam" id="TIGR02135">
    <property type="entry name" value="phoU_full"/>
    <property type="match status" value="1"/>
</dbReference>
<gene>
    <name evidence="10" type="primary">phoU</name>
    <name evidence="10" type="ORF">H9Q78_02510</name>
</gene>
<name>A0A7G9G5H3_9FIRM</name>
<dbReference type="GO" id="GO:0030643">
    <property type="term" value="P:intracellular phosphate ion homeostasis"/>
    <property type="evidence" value="ECO:0007669"/>
    <property type="project" value="InterPro"/>
</dbReference>
<dbReference type="GO" id="GO:0005737">
    <property type="term" value="C:cytoplasm"/>
    <property type="evidence" value="ECO:0007669"/>
    <property type="project" value="UniProtKB-SubCell"/>
</dbReference>
<dbReference type="GO" id="GO:0006817">
    <property type="term" value="P:phosphate ion transport"/>
    <property type="evidence" value="ECO:0007669"/>
    <property type="project" value="UniProtKB-KW"/>
</dbReference>
<evidence type="ECO:0000256" key="4">
    <source>
        <dbReference type="ARBA" id="ARBA00022448"/>
    </source>
</evidence>
<dbReference type="PIRSF" id="PIRSF003107">
    <property type="entry name" value="PhoU"/>
    <property type="match status" value="1"/>
</dbReference>
<dbReference type="EMBL" id="CP060634">
    <property type="protein sequence ID" value="QNM06055.1"/>
    <property type="molecule type" value="Genomic_DNA"/>
</dbReference>
<evidence type="ECO:0000256" key="2">
    <source>
        <dbReference type="ARBA" id="ARBA00008107"/>
    </source>
</evidence>
<dbReference type="Pfam" id="PF01895">
    <property type="entry name" value="PhoU"/>
    <property type="match status" value="2"/>
</dbReference>
<reference evidence="10 11" key="1">
    <citation type="submission" date="2020-08" db="EMBL/GenBank/DDBJ databases">
        <authorList>
            <person name="Liu C."/>
            <person name="Sun Q."/>
        </authorList>
    </citation>
    <scope>NUCLEOTIDE SEQUENCE [LARGE SCALE GENOMIC DNA]</scope>
    <source>
        <strain evidence="10 11">NSJ-38</strain>
    </source>
</reference>
<keyword evidence="8" id="KW-0175">Coiled coil</keyword>
<proteinExistence type="inferred from homology"/>
<feature type="domain" description="PhoU" evidence="9">
    <location>
        <begin position="18"/>
        <end position="107"/>
    </location>
</feature>
<comment type="subcellular location">
    <subcellularLocation>
        <location evidence="1 7">Cytoplasm</location>
    </subcellularLocation>
</comment>
<evidence type="ECO:0000256" key="7">
    <source>
        <dbReference type="PIRNR" id="PIRNR003107"/>
    </source>
</evidence>
<comment type="function">
    <text evidence="7">Plays a role in the regulation of phosphate uptake.</text>
</comment>
<evidence type="ECO:0000256" key="1">
    <source>
        <dbReference type="ARBA" id="ARBA00004496"/>
    </source>
</evidence>
<dbReference type="RefSeq" id="WP_249303425.1">
    <property type="nucleotide sequence ID" value="NZ_CP060634.1"/>
</dbReference>
<dbReference type="KEGG" id="qdo:H9Q78_02510"/>
<keyword evidence="5 7" id="KW-0963">Cytoplasm</keyword>
<evidence type="ECO:0000256" key="6">
    <source>
        <dbReference type="ARBA" id="ARBA00022592"/>
    </source>
</evidence>
<evidence type="ECO:0000256" key="8">
    <source>
        <dbReference type="SAM" id="Coils"/>
    </source>
</evidence>
<dbReference type="FunFam" id="1.20.58.220:FF:000004">
    <property type="entry name" value="Phosphate-specific transport system accessory protein PhoU"/>
    <property type="match status" value="1"/>
</dbReference>
<keyword evidence="6 7" id="KW-0592">Phosphate transport</keyword>
<dbReference type="Gene3D" id="1.20.58.220">
    <property type="entry name" value="Phosphate transport system protein phou homolog 2, domain 2"/>
    <property type="match status" value="1"/>
</dbReference>
<evidence type="ECO:0000313" key="11">
    <source>
        <dbReference type="Proteomes" id="UP000515823"/>
    </source>
</evidence>
<dbReference type="PANTHER" id="PTHR42930">
    <property type="entry name" value="PHOSPHATE-SPECIFIC TRANSPORT SYSTEM ACCESSORY PROTEIN PHOU"/>
    <property type="match status" value="1"/>
</dbReference>
<dbReference type="InterPro" id="IPR038078">
    <property type="entry name" value="PhoU-like_sf"/>
</dbReference>
<evidence type="ECO:0000256" key="3">
    <source>
        <dbReference type="ARBA" id="ARBA00011738"/>
    </source>
</evidence>
<feature type="coiled-coil region" evidence="8">
    <location>
        <begin position="4"/>
        <end position="46"/>
    </location>
</feature>
<evidence type="ECO:0000259" key="9">
    <source>
        <dbReference type="Pfam" id="PF01895"/>
    </source>
</evidence>